<reference evidence="3" key="1">
    <citation type="submission" date="2023-03" db="EMBL/GenBank/DDBJ databases">
        <title>Massive genome expansion in bonnet fungi (Mycena s.s.) driven by repeated elements and novel gene families across ecological guilds.</title>
        <authorList>
            <consortium name="Lawrence Berkeley National Laboratory"/>
            <person name="Harder C.B."/>
            <person name="Miyauchi S."/>
            <person name="Viragh M."/>
            <person name="Kuo A."/>
            <person name="Thoen E."/>
            <person name="Andreopoulos B."/>
            <person name="Lu D."/>
            <person name="Skrede I."/>
            <person name="Drula E."/>
            <person name="Henrissat B."/>
            <person name="Morin E."/>
            <person name="Kohler A."/>
            <person name="Barry K."/>
            <person name="LaButti K."/>
            <person name="Morin E."/>
            <person name="Salamov A."/>
            <person name="Lipzen A."/>
            <person name="Mereny Z."/>
            <person name="Hegedus B."/>
            <person name="Baldrian P."/>
            <person name="Stursova M."/>
            <person name="Weitz H."/>
            <person name="Taylor A."/>
            <person name="Grigoriev I.V."/>
            <person name="Nagy L.G."/>
            <person name="Martin F."/>
            <person name="Kauserud H."/>
        </authorList>
    </citation>
    <scope>NUCLEOTIDE SEQUENCE</scope>
    <source>
        <strain evidence="3">CBHHK188m</strain>
    </source>
</reference>
<feature type="compositionally biased region" description="Polar residues" evidence="1">
    <location>
        <begin position="120"/>
        <end position="133"/>
    </location>
</feature>
<evidence type="ECO:0000313" key="3">
    <source>
        <dbReference type="EMBL" id="KAJ7746739.1"/>
    </source>
</evidence>
<accession>A0AAD7IQ45</accession>
<dbReference type="SUPFAM" id="SSF50729">
    <property type="entry name" value="PH domain-like"/>
    <property type="match status" value="1"/>
</dbReference>
<feature type="compositionally biased region" description="Basic and acidic residues" evidence="1">
    <location>
        <begin position="490"/>
        <end position="503"/>
    </location>
</feature>
<feature type="compositionally biased region" description="Polar residues" evidence="1">
    <location>
        <begin position="69"/>
        <end position="82"/>
    </location>
</feature>
<feature type="domain" description="RanBD1" evidence="2">
    <location>
        <begin position="308"/>
        <end position="387"/>
    </location>
</feature>
<feature type="compositionally biased region" description="Basic and acidic residues" evidence="1">
    <location>
        <begin position="465"/>
        <end position="476"/>
    </location>
</feature>
<proteinExistence type="predicted"/>
<gene>
    <name evidence="3" type="ORF">DFH07DRAFT_962824</name>
</gene>
<name>A0AAD7IQ45_9AGAR</name>
<dbReference type="EMBL" id="JARJLG010000097">
    <property type="protein sequence ID" value="KAJ7746739.1"/>
    <property type="molecule type" value="Genomic_DNA"/>
</dbReference>
<evidence type="ECO:0000256" key="1">
    <source>
        <dbReference type="SAM" id="MobiDB-lite"/>
    </source>
</evidence>
<protein>
    <recommendedName>
        <fullName evidence="2">RanBD1 domain-containing protein</fullName>
    </recommendedName>
</protein>
<dbReference type="Gene3D" id="2.30.29.30">
    <property type="entry name" value="Pleckstrin-homology domain (PH domain)/Phosphotyrosine-binding domain (PTB)"/>
    <property type="match status" value="1"/>
</dbReference>
<evidence type="ECO:0000259" key="2">
    <source>
        <dbReference type="PROSITE" id="PS50196"/>
    </source>
</evidence>
<dbReference type="Pfam" id="PF00638">
    <property type="entry name" value="Ran_BP1"/>
    <property type="match status" value="1"/>
</dbReference>
<dbReference type="Proteomes" id="UP001215280">
    <property type="component" value="Unassembled WGS sequence"/>
</dbReference>
<organism evidence="3 4">
    <name type="scientific">Mycena maculata</name>
    <dbReference type="NCBI Taxonomy" id="230809"/>
    <lineage>
        <taxon>Eukaryota</taxon>
        <taxon>Fungi</taxon>
        <taxon>Dikarya</taxon>
        <taxon>Basidiomycota</taxon>
        <taxon>Agaricomycotina</taxon>
        <taxon>Agaricomycetes</taxon>
        <taxon>Agaricomycetidae</taxon>
        <taxon>Agaricales</taxon>
        <taxon>Marasmiineae</taxon>
        <taxon>Mycenaceae</taxon>
        <taxon>Mycena</taxon>
    </lineage>
</organism>
<dbReference type="PROSITE" id="PS50196">
    <property type="entry name" value="RANBD1"/>
    <property type="match status" value="1"/>
</dbReference>
<dbReference type="InterPro" id="IPR000156">
    <property type="entry name" value="Ran_bind_dom"/>
</dbReference>
<keyword evidence="4" id="KW-1185">Reference proteome</keyword>
<feature type="region of interest" description="Disordered" evidence="1">
    <location>
        <begin position="423"/>
        <end position="510"/>
    </location>
</feature>
<sequence length="510" mass="56277">MDLNFVVQCGIATIAATVGYACVRKSRPLPSRGVRQQRGDSTSDATATMVDVSTLVPEKSTTDLDPNDENTLSDLESETTVAGENLSLKRKRSHDQEENDPDMGYPHNLNSIYPNKRRSGSVSDTEPNENPNEITAERCDSPQTEEPPPAAESGPSDLVPSVPTQADVPEDTSSSDPTPVCAEMPATAIDTVASDSVSSIPTKLDVPEETPSSEVPKPTPIFADMPRFVFPKTPPPIARFHSTASPGFANFAGSSSPFLSLGSLDSGPVSGKPIWANTTDAPILEPSLATADAEPEAKNDLLPALGTPKAPAPALPTQLTGEEEEDVILELKGAKLFIKRGEDNFSGGMIGHIKLLSHKTTLTKRLLFRREPLWKVSMNVRMQPTVRCTFDAQENILRVALKELSDSLTPQTVIYAFKDRDEHSRDKDYGSSNGRKSSKRRSRDKDEDEDEDEEDRKRRKRRRERERSKEKEERRSVLTGKKIKLKVKKEKGDDEREANRQELLRFLNSM</sequence>
<dbReference type="AlphaFoldDB" id="A0AAD7IQ45"/>
<evidence type="ECO:0000313" key="4">
    <source>
        <dbReference type="Proteomes" id="UP001215280"/>
    </source>
</evidence>
<comment type="caution">
    <text evidence="3">The sequence shown here is derived from an EMBL/GenBank/DDBJ whole genome shotgun (WGS) entry which is preliminary data.</text>
</comment>
<feature type="region of interest" description="Disordered" evidence="1">
    <location>
        <begin position="30"/>
        <end position="220"/>
    </location>
</feature>
<dbReference type="InterPro" id="IPR011993">
    <property type="entry name" value="PH-like_dom_sf"/>
</dbReference>